<sequence length="342" mass="35978">MRDFWLGIAPDHRVGLLCLLAAPLLLVQLRAWRAATGEVRWCSGLLGTLALVHLGLPWTSGSVLSAGLFGWLAVRCLAGRSWRVQSGLLVTALLLLFVAVSGVRPATADQVGLTVAALELALLSISCRRALSRVGTVALVLVFGTAMWVVSLAGHDHDGVDRIQAGTIQRPAGPAATAVERAAARDLAAQVRAATARYADLAAAEADGYRATGPRTGLQVHFEHKGHQRDGRVLDPAAPEQLVYAVRGDRARLLGVVFQVPVAGAAGPAIGDAGTRWHAHDVCVSLLPPGFGAVSPFGSCPGLTFATTLPEMIHVWVVDPPGGAYATHLDDAWIEAWIRAQP</sequence>
<accession>A0A9Q9ILF1</accession>
<evidence type="ECO:0000313" key="2">
    <source>
        <dbReference type="EMBL" id="UWZ57018.1"/>
    </source>
</evidence>
<dbReference type="EMBL" id="CP073767">
    <property type="protein sequence ID" value="UWZ57018.1"/>
    <property type="molecule type" value="Genomic_DNA"/>
</dbReference>
<feature type="transmembrane region" description="Helical" evidence="1">
    <location>
        <begin position="134"/>
        <end position="154"/>
    </location>
</feature>
<keyword evidence="3" id="KW-1185">Reference proteome</keyword>
<keyword evidence="1" id="KW-0472">Membrane</keyword>
<dbReference type="RefSeq" id="WP_033361408.1">
    <property type="nucleotide sequence ID" value="NZ_CP073767.1"/>
</dbReference>
<dbReference type="AlphaFoldDB" id="A0A9Q9ILF1"/>
<reference evidence="2" key="1">
    <citation type="submission" date="2021-04" db="EMBL/GenBank/DDBJ databases">
        <title>Dactylosporangium aurantiacum NRRL B-8018 full assembly.</title>
        <authorList>
            <person name="Hartkoorn R.C."/>
            <person name="Beaudoing E."/>
            <person name="Hot D."/>
        </authorList>
    </citation>
    <scope>NUCLEOTIDE SEQUENCE</scope>
    <source>
        <strain evidence="2">NRRL B-8018</strain>
    </source>
</reference>
<proteinExistence type="predicted"/>
<dbReference type="KEGG" id="daur:Daura_13120"/>
<evidence type="ECO:0000313" key="3">
    <source>
        <dbReference type="Proteomes" id="UP001058003"/>
    </source>
</evidence>
<keyword evidence="1" id="KW-1133">Transmembrane helix</keyword>
<keyword evidence="1" id="KW-0812">Transmembrane</keyword>
<organism evidence="2 3">
    <name type="scientific">Dactylosporangium aurantiacum</name>
    <dbReference type="NCBI Taxonomy" id="35754"/>
    <lineage>
        <taxon>Bacteria</taxon>
        <taxon>Bacillati</taxon>
        <taxon>Actinomycetota</taxon>
        <taxon>Actinomycetes</taxon>
        <taxon>Micromonosporales</taxon>
        <taxon>Micromonosporaceae</taxon>
        <taxon>Dactylosporangium</taxon>
    </lineage>
</organism>
<feature type="transmembrane region" description="Helical" evidence="1">
    <location>
        <begin position="55"/>
        <end position="74"/>
    </location>
</feature>
<feature type="transmembrane region" description="Helical" evidence="1">
    <location>
        <begin position="86"/>
        <end position="104"/>
    </location>
</feature>
<gene>
    <name evidence="2" type="ORF">Daura_13120</name>
</gene>
<dbReference type="OrthoDB" id="3365791at2"/>
<protein>
    <submittedName>
        <fullName evidence="2">Uncharacterized protein</fullName>
    </submittedName>
</protein>
<name>A0A9Q9ILF1_9ACTN</name>
<evidence type="ECO:0000256" key="1">
    <source>
        <dbReference type="SAM" id="Phobius"/>
    </source>
</evidence>
<dbReference type="Proteomes" id="UP001058003">
    <property type="component" value="Chromosome"/>
</dbReference>